<feature type="domain" description="HAT C-terminal dimerisation" evidence="3">
    <location>
        <begin position="421"/>
        <end position="489"/>
    </location>
</feature>
<dbReference type="SUPFAM" id="SSF53098">
    <property type="entry name" value="Ribonuclease H-like"/>
    <property type="match status" value="1"/>
</dbReference>
<evidence type="ECO:0000256" key="1">
    <source>
        <dbReference type="SAM" id="MobiDB-lite"/>
    </source>
</evidence>
<protein>
    <recommendedName>
        <fullName evidence="6">HAT C-terminal dimerisation domain-containing protein</fullName>
    </recommendedName>
</protein>
<feature type="compositionally biased region" description="Basic and acidic residues" evidence="1">
    <location>
        <begin position="1"/>
        <end position="21"/>
    </location>
</feature>
<reference evidence="4 5" key="1">
    <citation type="journal article" date="2018" name="PLoS Genet.">
        <title>Population sequencing reveals clonal diversity and ancestral inbreeding in the grapevine cultivar Chardonnay.</title>
        <authorList>
            <person name="Roach M.J."/>
            <person name="Johnson D.L."/>
            <person name="Bohlmann J."/>
            <person name="van Vuuren H.J."/>
            <person name="Jones S.J."/>
            <person name="Pretorius I.S."/>
            <person name="Schmidt S.A."/>
            <person name="Borneman A.R."/>
        </authorList>
    </citation>
    <scope>NUCLEOTIDE SEQUENCE [LARGE SCALE GENOMIC DNA]</scope>
    <source>
        <strain evidence="5">cv. Chardonnay</strain>
        <tissue evidence="4">Leaf</tissue>
    </source>
</reference>
<dbReference type="PANTHER" id="PTHR32166:SF123">
    <property type="entry name" value="BED-TYPE DOMAIN-CONTAINING PROTEIN"/>
    <property type="match status" value="1"/>
</dbReference>
<gene>
    <name evidence="4" type="ORF">CK203_029597</name>
</gene>
<proteinExistence type="predicted"/>
<dbReference type="InterPro" id="IPR007021">
    <property type="entry name" value="DUF659"/>
</dbReference>
<feature type="compositionally biased region" description="Basic and acidic residues" evidence="1">
    <location>
        <begin position="549"/>
        <end position="559"/>
    </location>
</feature>
<evidence type="ECO:0000313" key="5">
    <source>
        <dbReference type="Proteomes" id="UP000288805"/>
    </source>
</evidence>
<dbReference type="InterPro" id="IPR012337">
    <property type="entry name" value="RNaseH-like_sf"/>
</dbReference>
<feature type="domain" description="DUF659" evidence="2">
    <location>
        <begin position="137"/>
        <end position="193"/>
    </location>
</feature>
<feature type="region of interest" description="Disordered" evidence="1">
    <location>
        <begin position="1"/>
        <end position="54"/>
    </location>
</feature>
<evidence type="ECO:0000259" key="2">
    <source>
        <dbReference type="Pfam" id="PF04937"/>
    </source>
</evidence>
<evidence type="ECO:0000259" key="3">
    <source>
        <dbReference type="Pfam" id="PF05699"/>
    </source>
</evidence>
<comment type="caution">
    <text evidence="4">The sequence shown here is derived from an EMBL/GenBank/DDBJ whole genome shotgun (WGS) entry which is preliminary data.</text>
</comment>
<dbReference type="Pfam" id="PF05699">
    <property type="entry name" value="Dimer_Tnp_hAT"/>
    <property type="match status" value="1"/>
</dbReference>
<feature type="compositionally biased region" description="Basic and acidic residues" evidence="1">
    <location>
        <begin position="676"/>
        <end position="692"/>
    </location>
</feature>
<dbReference type="AlphaFoldDB" id="A0A438JCC7"/>
<dbReference type="Pfam" id="PF04937">
    <property type="entry name" value="DUF659"/>
    <property type="match status" value="1"/>
</dbReference>
<evidence type="ECO:0008006" key="6">
    <source>
        <dbReference type="Google" id="ProtNLM"/>
    </source>
</evidence>
<feature type="compositionally biased region" description="Gly residues" evidence="1">
    <location>
        <begin position="584"/>
        <end position="612"/>
    </location>
</feature>
<dbReference type="InterPro" id="IPR008906">
    <property type="entry name" value="HATC_C_dom"/>
</dbReference>
<dbReference type="GO" id="GO:0046983">
    <property type="term" value="F:protein dimerization activity"/>
    <property type="evidence" value="ECO:0007669"/>
    <property type="project" value="InterPro"/>
</dbReference>
<dbReference type="EMBL" id="QGNW01000050">
    <property type="protein sequence ID" value="RVX06618.1"/>
    <property type="molecule type" value="Genomic_DNA"/>
</dbReference>
<feature type="compositionally biased region" description="Low complexity" evidence="1">
    <location>
        <begin position="639"/>
        <end position="655"/>
    </location>
</feature>
<organism evidence="4 5">
    <name type="scientific">Vitis vinifera</name>
    <name type="common">Grape</name>
    <dbReference type="NCBI Taxonomy" id="29760"/>
    <lineage>
        <taxon>Eukaryota</taxon>
        <taxon>Viridiplantae</taxon>
        <taxon>Streptophyta</taxon>
        <taxon>Embryophyta</taxon>
        <taxon>Tracheophyta</taxon>
        <taxon>Spermatophyta</taxon>
        <taxon>Magnoliopsida</taxon>
        <taxon>eudicotyledons</taxon>
        <taxon>Gunneridae</taxon>
        <taxon>Pentapetalae</taxon>
        <taxon>rosids</taxon>
        <taxon>Vitales</taxon>
        <taxon>Vitaceae</taxon>
        <taxon>Viteae</taxon>
        <taxon>Vitis</taxon>
    </lineage>
</organism>
<name>A0A438JCC7_VITVI</name>
<accession>A0A438JCC7</accession>
<feature type="region of interest" description="Disordered" evidence="1">
    <location>
        <begin position="535"/>
        <end position="692"/>
    </location>
</feature>
<dbReference type="Proteomes" id="UP000288805">
    <property type="component" value="Unassembled WGS sequence"/>
</dbReference>
<sequence>MKQAMKESRRIFEEGGQEHQKGGSSSQPSNARIKRGLTRSFSVREGTSIPPKGIDPYMFPSKQKSIKSLFSTEGVKKVGKAISKFFLFNAIPFNAIDSGPYYQSMIDTIAEAGPGIKGPTGYQIGNTYLEEEVQELEPIINFMIYCDRSMIYHSSVDTTNIPKTAGYIFSLMDKVVEEVGEENVVQVVTDNEATRCIDLMLEDIGSMKQIKETLDQAKMITGFIYNSLKVVNLMKVFTKDRDLLRPRITSFATEFISLESLIRYEADLKRMCTTNEWREFNKDRSKKSVRDKVSNLILIDRFWKKAGEVQTIMEPLVKVLKLVDQDKKPTLSIIYETMDRAKLAIKASVKQWEKYWEVIDRRWEGQLHRHLHAAEIKVGLKEVIKRLEPDLDRQAKAINEVKLFVDGQGEFGSALTKKAINQSLPAEWWNNYGDEGPHLQKIAVKILSQTCSSSGCERNWSTWSLIHTKLRNRLAMKKLHKLVYVHYNMRLRVKNLMQERSNEDLHNPIDLNHIFNDDDILDGWIREGEEPILSSDNLDRLGKGLPTNEEGRERDVDSRRKGKASRTISSSSSSDDGDNRGSRRGGGTSGGNRGVGGTSEGTGEDGSTGGGYVSQVDPGMSWAQGAGVDPEQPSKPYFPDYGSSSQSSHPPYSSYEQLFQSYPHYGNYHPNLYARRRTDNDDFEPPRHSTWN</sequence>
<dbReference type="PANTHER" id="PTHR32166">
    <property type="entry name" value="OSJNBA0013A04.12 PROTEIN"/>
    <property type="match status" value="1"/>
</dbReference>
<evidence type="ECO:0000313" key="4">
    <source>
        <dbReference type="EMBL" id="RVX06618.1"/>
    </source>
</evidence>